<dbReference type="Pfam" id="PF22936">
    <property type="entry name" value="Pol_BBD"/>
    <property type="match status" value="1"/>
</dbReference>
<evidence type="ECO:0000313" key="2">
    <source>
        <dbReference type="EMBL" id="KAA0051013.1"/>
    </source>
</evidence>
<accession>A0A5D3BZ51</accession>
<evidence type="ECO:0000313" key="3">
    <source>
        <dbReference type="EMBL" id="TYK04400.1"/>
    </source>
</evidence>
<dbReference type="EMBL" id="SSTD01014234">
    <property type="protein sequence ID" value="TYK04400.1"/>
    <property type="molecule type" value="Genomic_DNA"/>
</dbReference>
<dbReference type="Proteomes" id="UP000321947">
    <property type="component" value="Unassembled WGS sequence"/>
</dbReference>
<feature type="domain" description="Retrovirus-related Pol polyprotein from transposon TNT 1-94-like beta-barrel" evidence="1">
    <location>
        <begin position="150"/>
        <end position="226"/>
    </location>
</feature>
<protein>
    <recommendedName>
        <fullName evidence="1">Retrovirus-related Pol polyprotein from transposon TNT 1-94-like beta-barrel domain-containing protein</fullName>
    </recommendedName>
</protein>
<dbReference type="AlphaFoldDB" id="A0A5D3BZ51"/>
<dbReference type="OrthoDB" id="1932348at2759"/>
<sequence length="228" mass="25892">MITFIKSIDSKCWKAVITSWEHPFIKDHAGKEKLKPGITWSKEEDEASLGNSRALNAIFNAILGPKATYAKKKSSTTSKWVCHFYNQPGHIRLYYYKLHGIDKVGNRKYRLQNASSSTFVKHVWKVKESGKPFACNVAFTSIYTTNFEYWYFDNGCPRHVIRNSLFFTDLKESKTGQVTFGDGVQGKVIGKGYFDRSGTPNLHDVILVEGLSTNLISISQLCDQGFRI</sequence>
<organism evidence="3 5">
    <name type="scientific">Cucumis melo var. makuwa</name>
    <name type="common">Oriental melon</name>
    <dbReference type="NCBI Taxonomy" id="1194695"/>
    <lineage>
        <taxon>Eukaryota</taxon>
        <taxon>Viridiplantae</taxon>
        <taxon>Streptophyta</taxon>
        <taxon>Embryophyta</taxon>
        <taxon>Tracheophyta</taxon>
        <taxon>Spermatophyta</taxon>
        <taxon>Magnoliopsida</taxon>
        <taxon>eudicotyledons</taxon>
        <taxon>Gunneridae</taxon>
        <taxon>Pentapetalae</taxon>
        <taxon>rosids</taxon>
        <taxon>fabids</taxon>
        <taxon>Cucurbitales</taxon>
        <taxon>Cucurbitaceae</taxon>
        <taxon>Benincaseae</taxon>
        <taxon>Cucumis</taxon>
    </lineage>
</organism>
<evidence type="ECO:0000259" key="1">
    <source>
        <dbReference type="Pfam" id="PF22936"/>
    </source>
</evidence>
<gene>
    <name evidence="3" type="ORF">E5676_scaffold675G00900</name>
    <name evidence="2" type="ORF">E6C27_scaffold2606G00410</name>
</gene>
<dbReference type="EMBL" id="SSTE01011518">
    <property type="protein sequence ID" value="KAA0051013.1"/>
    <property type="molecule type" value="Genomic_DNA"/>
</dbReference>
<dbReference type="InterPro" id="IPR054722">
    <property type="entry name" value="PolX-like_BBD"/>
</dbReference>
<evidence type="ECO:0000313" key="4">
    <source>
        <dbReference type="Proteomes" id="UP000321393"/>
    </source>
</evidence>
<dbReference type="Proteomes" id="UP000321393">
    <property type="component" value="Unassembled WGS sequence"/>
</dbReference>
<comment type="caution">
    <text evidence="3">The sequence shown here is derived from an EMBL/GenBank/DDBJ whole genome shotgun (WGS) entry which is preliminary data.</text>
</comment>
<name>A0A5D3BZ51_CUCMM</name>
<evidence type="ECO:0000313" key="5">
    <source>
        <dbReference type="Proteomes" id="UP000321947"/>
    </source>
</evidence>
<proteinExistence type="predicted"/>
<reference evidence="4 5" key="1">
    <citation type="submission" date="2019-08" db="EMBL/GenBank/DDBJ databases">
        <title>Draft genome sequences of two oriental melons (Cucumis melo L. var makuwa).</title>
        <authorList>
            <person name="Kwon S.-Y."/>
        </authorList>
    </citation>
    <scope>NUCLEOTIDE SEQUENCE [LARGE SCALE GENOMIC DNA]</scope>
    <source>
        <strain evidence="5">cv. Chang Bougi</strain>
        <strain evidence="4">cv. SW 3</strain>
        <tissue evidence="3">Leaf</tissue>
    </source>
</reference>